<name>A0A520KRG3_METT2</name>
<dbReference type="EMBL" id="RXIF01000008">
    <property type="protein sequence ID" value="RZN64258.1"/>
    <property type="molecule type" value="Genomic_DNA"/>
</dbReference>
<sequence>MIHYDNIRDTVSELIYKKYISFDYGEKIIEKILDDSISLDEFKEEIFRDLSSNVSYILDKTSYFIMDREARELFMIIMSFHFDNVLFNFNNQIYKDKKDVLKELEKVFVSLFNRKNLSISLVLDDYIAPRIRLLLLNKIDIGYKIGKMFVEDYKKYSDDKILSNWVTSNWDDLYGSDVILIGFHPESDKDLFKKRICLLISNKVRVITYCPPDIISNKDIEQLEKFINLSPFKDGELILRWNGIYRDGFLIFKEYCYNIGKPFNTEEIKEKLTILKEYWKRWNDIRVSLRRDFKELH</sequence>
<dbReference type="AlphaFoldDB" id="A0A520KRG3"/>
<evidence type="ECO:0000313" key="2">
    <source>
        <dbReference type="Proteomes" id="UP000317158"/>
    </source>
</evidence>
<organism evidence="1 2">
    <name type="scientific">Methanoliparum thermophilum</name>
    <dbReference type="NCBI Taxonomy" id="2491083"/>
    <lineage>
        <taxon>Archaea</taxon>
        <taxon>Methanobacteriati</taxon>
        <taxon>Methanobacteriota</taxon>
        <taxon>Candidatus Methanoliparia</taxon>
        <taxon>Candidatus Methanoliparales</taxon>
        <taxon>Candidatus Methanoliparaceae</taxon>
        <taxon>Candidatus Methanoliparum</taxon>
    </lineage>
</organism>
<protein>
    <submittedName>
        <fullName evidence="1">Uncharacterized protein</fullName>
    </submittedName>
</protein>
<comment type="caution">
    <text evidence="1">The sequence shown here is derived from an EMBL/GenBank/DDBJ whole genome shotgun (WGS) entry which is preliminary data.</text>
</comment>
<gene>
    <name evidence="1" type="ORF">EF806_04985</name>
</gene>
<accession>A0A520KRG3</accession>
<evidence type="ECO:0000313" key="1">
    <source>
        <dbReference type="EMBL" id="RZN64258.1"/>
    </source>
</evidence>
<dbReference type="Proteomes" id="UP000317158">
    <property type="component" value="Unassembled WGS sequence"/>
</dbReference>
<reference evidence="1 2" key="1">
    <citation type="journal article" date="2019" name="Nat. Microbiol.">
        <title>Wide diversity of methane and short-chain alkane metabolisms in uncultured archaea.</title>
        <authorList>
            <person name="Borrel G."/>
            <person name="Adam P.S."/>
            <person name="McKay L.J."/>
            <person name="Chen L.X."/>
            <person name="Sierra-Garcia I.N."/>
            <person name="Sieber C.M."/>
            <person name="Letourneur Q."/>
            <person name="Ghozlane A."/>
            <person name="Andersen G.L."/>
            <person name="Li W.J."/>
            <person name="Hallam S.J."/>
            <person name="Muyzer G."/>
            <person name="de Oliveira V.M."/>
            <person name="Inskeep W.P."/>
            <person name="Banfield J.F."/>
            <person name="Gribaldo S."/>
        </authorList>
    </citation>
    <scope>NUCLEOTIDE SEQUENCE [LARGE SCALE GENOMIC DNA]</scope>
    <source>
        <strain evidence="1">NM1a</strain>
    </source>
</reference>
<proteinExistence type="predicted"/>